<organism evidence="2 3">
    <name type="scientific">Armillaria tabescens</name>
    <name type="common">Ringless honey mushroom</name>
    <name type="synonym">Agaricus tabescens</name>
    <dbReference type="NCBI Taxonomy" id="1929756"/>
    <lineage>
        <taxon>Eukaryota</taxon>
        <taxon>Fungi</taxon>
        <taxon>Dikarya</taxon>
        <taxon>Basidiomycota</taxon>
        <taxon>Agaricomycotina</taxon>
        <taxon>Agaricomycetes</taxon>
        <taxon>Agaricomycetidae</taxon>
        <taxon>Agaricales</taxon>
        <taxon>Marasmiineae</taxon>
        <taxon>Physalacriaceae</taxon>
        <taxon>Desarmillaria</taxon>
    </lineage>
</organism>
<feature type="transmembrane region" description="Helical" evidence="1">
    <location>
        <begin position="156"/>
        <end position="175"/>
    </location>
</feature>
<keyword evidence="1" id="KW-0472">Membrane</keyword>
<comment type="caution">
    <text evidence="2">The sequence shown here is derived from an EMBL/GenBank/DDBJ whole genome shotgun (WGS) entry which is preliminary data.</text>
</comment>
<dbReference type="EMBL" id="JAUEPS010000019">
    <property type="protein sequence ID" value="KAK0458077.1"/>
    <property type="molecule type" value="Genomic_DNA"/>
</dbReference>
<keyword evidence="1" id="KW-1133">Transmembrane helix</keyword>
<dbReference type="RefSeq" id="XP_060330369.1">
    <property type="nucleotide sequence ID" value="XM_060477512.1"/>
</dbReference>
<name>A0AA39KBG3_ARMTA</name>
<reference evidence="2" key="1">
    <citation type="submission" date="2023-06" db="EMBL/GenBank/DDBJ databases">
        <authorList>
            <consortium name="Lawrence Berkeley National Laboratory"/>
            <person name="Ahrendt S."/>
            <person name="Sahu N."/>
            <person name="Indic B."/>
            <person name="Wong-Bajracharya J."/>
            <person name="Merenyi Z."/>
            <person name="Ke H.-M."/>
            <person name="Monk M."/>
            <person name="Kocsube S."/>
            <person name="Drula E."/>
            <person name="Lipzen A."/>
            <person name="Balint B."/>
            <person name="Henrissat B."/>
            <person name="Andreopoulos B."/>
            <person name="Martin F.M."/>
            <person name="Harder C.B."/>
            <person name="Rigling D."/>
            <person name="Ford K.L."/>
            <person name="Foster G.D."/>
            <person name="Pangilinan J."/>
            <person name="Papanicolaou A."/>
            <person name="Barry K."/>
            <person name="LaButti K."/>
            <person name="Viragh M."/>
            <person name="Koriabine M."/>
            <person name="Yan M."/>
            <person name="Riley R."/>
            <person name="Champramary S."/>
            <person name="Plett K.L."/>
            <person name="Tsai I.J."/>
            <person name="Slot J."/>
            <person name="Sipos G."/>
            <person name="Plett J."/>
            <person name="Nagy L.G."/>
            <person name="Grigoriev I.V."/>
        </authorList>
    </citation>
    <scope>NUCLEOTIDE SEQUENCE</scope>
    <source>
        <strain evidence="2">CCBAS 213</strain>
    </source>
</reference>
<dbReference type="GeneID" id="85361060"/>
<evidence type="ECO:0000313" key="3">
    <source>
        <dbReference type="Proteomes" id="UP001175211"/>
    </source>
</evidence>
<protein>
    <submittedName>
        <fullName evidence="2">Uncharacterized protein</fullName>
    </submittedName>
</protein>
<accession>A0AA39KBG3</accession>
<evidence type="ECO:0000313" key="2">
    <source>
        <dbReference type="EMBL" id="KAK0458077.1"/>
    </source>
</evidence>
<proteinExistence type="predicted"/>
<keyword evidence="3" id="KW-1185">Reference proteome</keyword>
<dbReference type="Proteomes" id="UP001175211">
    <property type="component" value="Unassembled WGS sequence"/>
</dbReference>
<gene>
    <name evidence="2" type="ORF">EV420DRAFT_1643420</name>
</gene>
<evidence type="ECO:0000256" key="1">
    <source>
        <dbReference type="SAM" id="Phobius"/>
    </source>
</evidence>
<sequence length="197" mass="21737">MAIAGWASPLAVRELSKELLLSPPPLVHRIVDPELPSKSLLSLWDLRPDTARLFHHPASAHQSQPQISHTNCAKDILAPQYRDGRCCDDVGCVVTTGPRDVTSPRPHVYNPFLPTIPTHWITLTAMFPTRIPRAAATGFGGTNMPRFMMNQPKNNSVIMGVAGLMGLTGLLYWWGYHDMDLRHPVTAEAVESPTSKT</sequence>
<keyword evidence="1" id="KW-0812">Transmembrane</keyword>
<dbReference type="AlphaFoldDB" id="A0AA39KBG3"/>